<name>A0ABX8ECW9_9ACTN</name>
<evidence type="ECO:0000313" key="3">
    <source>
        <dbReference type="Proteomes" id="UP000679307"/>
    </source>
</evidence>
<dbReference type="Proteomes" id="UP000679307">
    <property type="component" value="Chromosome"/>
</dbReference>
<feature type="region of interest" description="Disordered" evidence="1">
    <location>
        <begin position="36"/>
        <end position="60"/>
    </location>
</feature>
<dbReference type="EMBL" id="CP075371">
    <property type="protein sequence ID" value="QVT78313.1"/>
    <property type="molecule type" value="Genomic_DNA"/>
</dbReference>
<keyword evidence="3" id="KW-1185">Reference proteome</keyword>
<protein>
    <recommendedName>
        <fullName evidence="4">Glycosyltransferase family 1 protein</fullName>
    </recommendedName>
</protein>
<organism evidence="2 3">
    <name type="scientific">Nocardioides aquaticus</name>
    <dbReference type="NCBI Taxonomy" id="160826"/>
    <lineage>
        <taxon>Bacteria</taxon>
        <taxon>Bacillati</taxon>
        <taxon>Actinomycetota</taxon>
        <taxon>Actinomycetes</taxon>
        <taxon>Propionibacteriales</taxon>
        <taxon>Nocardioidaceae</taxon>
        <taxon>Nocardioides</taxon>
    </lineage>
</organism>
<evidence type="ECO:0008006" key="4">
    <source>
        <dbReference type="Google" id="ProtNLM"/>
    </source>
</evidence>
<reference evidence="2 3" key="1">
    <citation type="submission" date="2021-05" db="EMBL/GenBank/DDBJ databases">
        <title>Complete genome of Nocardioides aquaticus KCTC 9944T isolated from meromictic and hypersaline Ekho Lake, Antarctica.</title>
        <authorList>
            <person name="Hwang K."/>
            <person name="Kim K.M."/>
            <person name="Choe H."/>
        </authorList>
    </citation>
    <scope>NUCLEOTIDE SEQUENCE [LARGE SCALE GENOMIC DNA]</scope>
    <source>
        <strain evidence="2 3">KCTC 9944</strain>
    </source>
</reference>
<feature type="compositionally biased region" description="Basic and acidic residues" evidence="1">
    <location>
        <begin position="43"/>
        <end position="52"/>
    </location>
</feature>
<accession>A0ABX8ECW9</accession>
<dbReference type="RefSeq" id="WP_246535821.1">
    <property type="nucleotide sequence ID" value="NZ_CP075371.1"/>
</dbReference>
<evidence type="ECO:0000313" key="2">
    <source>
        <dbReference type="EMBL" id="QVT78313.1"/>
    </source>
</evidence>
<sequence length="392" mass="41558">MSPRPAAAPPVPLVVASVPADHPYVRHLSAPADALPGTVVRLPDPDPDHPGDPTRTAHGRWWPPAMLRPEWVPARDVDLMHVHFGFDDRTPAQLDELVTALHARGRALVLTVHDLRNPHHTDPALLRAQLDVLVPAADALLTLTDGAADEVLARWGRRPTVVPHPHVVDLDVMRRVRASRSAAPTADPRVGVAVKDLRANTDVLRLLPALEALAGDGVRPVVSIHRATHRHPRDDRAARLVAALDDAAARGTIELVVHEPLDDDDLWSAVAALDAMVLPYRFGTHSGWLEMCHDLGTSVVAPGTGHYATQGADATYAADPDAPDGEGADTASVVAAVHHALAARATGLPGLDADARHAQRVAVARAHDAVYRDAVRTAAARPARAGASEGAA</sequence>
<evidence type="ECO:0000256" key="1">
    <source>
        <dbReference type="SAM" id="MobiDB-lite"/>
    </source>
</evidence>
<proteinExistence type="predicted"/>
<gene>
    <name evidence="2" type="ORF">ENKNEFLB_00686</name>
</gene>